<evidence type="ECO:0000313" key="3">
    <source>
        <dbReference type="Proteomes" id="UP000567179"/>
    </source>
</evidence>
<organism evidence="2 3">
    <name type="scientific">Psilocybe cf. subviscida</name>
    <dbReference type="NCBI Taxonomy" id="2480587"/>
    <lineage>
        <taxon>Eukaryota</taxon>
        <taxon>Fungi</taxon>
        <taxon>Dikarya</taxon>
        <taxon>Basidiomycota</taxon>
        <taxon>Agaricomycotina</taxon>
        <taxon>Agaricomycetes</taxon>
        <taxon>Agaricomycetidae</taxon>
        <taxon>Agaricales</taxon>
        <taxon>Agaricineae</taxon>
        <taxon>Strophariaceae</taxon>
        <taxon>Psilocybe</taxon>
    </lineage>
</organism>
<dbReference type="Proteomes" id="UP000567179">
    <property type="component" value="Unassembled WGS sequence"/>
</dbReference>
<sequence>MANIKVDSELMLHMMAAEPITSTRRFISVRDSEHRPLLFSISSEGQFIAIKHNGSGSNVQINLGDILGLRGQVDAFSVTQSSNAEGTLFIAFATKESEKSSHLHVLKPMKPSDLSLSNDELRGKLLLAPQQPTNARISQLHMNPATNNTYPLLVPVYHDINGDLQIVRIGVTSSNWLWNRDIAIPELAKSFIALSTGKTALGNGLFVLYRGGNKKPSLMFITTDDPDDTTTVDLGFPAGAEPTSMGTFNDGKGFTGLFIAGSGLFLLNPKDALSSGNLATKISSDPVYHDIENIFIAQAGPSISAWFETEDHSLGYQRATNDGKLVGSPTLLLPAGSNAEFAPIIDPTSTSQVLVILDDNNQLSLLEQSVDTQVWTRTPFLVERQEKMTEISAFVTHIEVKDAEQSPLPNTPFTLSSSAWVSVFVNGVFRAIPAKGTIVTTDARGIITLVVPSQDMSCYAFTLKDVAGSSYLPVNGIFINPASKVSQRLSTIKSADDLKNFKTGNGKSLLEGSGASDDDIKNAAGALSAISSIKFSNGSSAANFSSSSASANSWHGPAPALAASVLHGSSANSIGQTIGSVISDVKNALWESWEWVSRQVKQATDWFISKVNDAWNFVVTIAGKAWSFIIDGVNAVVKAAGFIFEKLKVAWNKVVDAFGFIFNWGDIKATRDSIKVMVNSCFDFGSAFILNNKPTVAKVFDDMEAAILKGLDIDLPEDAKNKNQSAKDAQEDQPEKADVATSAPANVGAYHFEQAKNSNSKIQAASDALQSAFDRIIKPVIQDLSDRSSGLVTDLAKLLTKGGVSASEVLKVLSGGLLGIVIGLVKNVVLGLMEVASDILQAVKAVLDWKVHIPIITPILEWLGVPAFSLLDAVSLILAMPVTVLAKTITGKAPARIQSFDYSAMAAGKLDKASLLAYNDLASYVGITYSIIDTVVQTVKITTSTVVEPPKPLTLGSVVMTIVKLALTFPYDKESAGREWRIAVWSVLGVNEVIKAIALQTGAPVTKLIAAVDIFIALSAFVLTQVVHGHEYAVNKNAAEHAKTSLSLAKSVYTAVGGVAGAYGTIAPDPVQKAGCLVLVAAANASVTAISTGDKLIKKSEEK</sequence>
<evidence type="ECO:0000256" key="1">
    <source>
        <dbReference type="SAM" id="MobiDB-lite"/>
    </source>
</evidence>
<accession>A0A8H5B8N2</accession>
<dbReference type="EMBL" id="JAACJJ010000030">
    <property type="protein sequence ID" value="KAF5318845.1"/>
    <property type="molecule type" value="Genomic_DNA"/>
</dbReference>
<dbReference type="OrthoDB" id="3353914at2759"/>
<name>A0A8H5B8N2_9AGAR</name>
<feature type="compositionally biased region" description="Basic and acidic residues" evidence="1">
    <location>
        <begin position="728"/>
        <end position="738"/>
    </location>
</feature>
<reference evidence="2 3" key="1">
    <citation type="journal article" date="2020" name="ISME J.">
        <title>Uncovering the hidden diversity of litter-decomposition mechanisms in mushroom-forming fungi.</title>
        <authorList>
            <person name="Floudas D."/>
            <person name="Bentzer J."/>
            <person name="Ahren D."/>
            <person name="Johansson T."/>
            <person name="Persson P."/>
            <person name="Tunlid A."/>
        </authorList>
    </citation>
    <scope>NUCLEOTIDE SEQUENCE [LARGE SCALE GENOMIC DNA]</scope>
    <source>
        <strain evidence="2 3">CBS 101986</strain>
    </source>
</reference>
<comment type="caution">
    <text evidence="2">The sequence shown here is derived from an EMBL/GenBank/DDBJ whole genome shotgun (WGS) entry which is preliminary data.</text>
</comment>
<evidence type="ECO:0000313" key="2">
    <source>
        <dbReference type="EMBL" id="KAF5318845.1"/>
    </source>
</evidence>
<protein>
    <submittedName>
        <fullName evidence="2">Uncharacterized protein</fullName>
    </submittedName>
</protein>
<gene>
    <name evidence="2" type="ORF">D9619_010769</name>
</gene>
<proteinExistence type="predicted"/>
<dbReference type="AlphaFoldDB" id="A0A8H5B8N2"/>
<keyword evidence="3" id="KW-1185">Reference proteome</keyword>
<feature type="region of interest" description="Disordered" evidence="1">
    <location>
        <begin position="720"/>
        <end position="740"/>
    </location>
</feature>